<evidence type="ECO:0000256" key="7">
    <source>
        <dbReference type="ARBA" id="ARBA00022741"/>
    </source>
</evidence>
<evidence type="ECO:0000256" key="11">
    <source>
        <dbReference type="HAMAP-Rule" id="MF_00244"/>
    </source>
</evidence>
<keyword evidence="5 11" id="KW-0808">Transferase</keyword>
<dbReference type="InterPro" id="IPR005248">
    <property type="entry name" value="NadD/NMNAT"/>
</dbReference>
<dbReference type="RefSeq" id="WP_158980538.1">
    <property type="nucleotide sequence ID" value="NZ_WSFO01000010.1"/>
</dbReference>
<evidence type="ECO:0000259" key="12">
    <source>
        <dbReference type="Pfam" id="PF01467"/>
    </source>
</evidence>
<keyword evidence="7 11" id="KW-0547">Nucleotide-binding</keyword>
<evidence type="ECO:0000256" key="9">
    <source>
        <dbReference type="ARBA" id="ARBA00023027"/>
    </source>
</evidence>
<dbReference type="HAMAP" id="MF_00244">
    <property type="entry name" value="NaMN_adenylyltr"/>
    <property type="match status" value="1"/>
</dbReference>
<accession>A0A6A4RDK2</accession>
<evidence type="ECO:0000256" key="6">
    <source>
        <dbReference type="ARBA" id="ARBA00022695"/>
    </source>
</evidence>
<comment type="pathway">
    <text evidence="2 11">Cofactor biosynthesis; NAD(+) biosynthesis; deamido-NAD(+) from nicotinate D-ribonucleotide: step 1/1.</text>
</comment>
<comment type="caution">
    <text evidence="13">The sequence shown here is derived from an EMBL/GenBank/DDBJ whole genome shotgun (WGS) entry which is preliminary data.</text>
</comment>
<evidence type="ECO:0000256" key="3">
    <source>
        <dbReference type="ARBA" id="ARBA00009014"/>
    </source>
</evidence>
<feature type="domain" description="Cytidyltransferase-like" evidence="12">
    <location>
        <begin position="16"/>
        <end position="194"/>
    </location>
</feature>
<proteinExistence type="inferred from homology"/>
<dbReference type="NCBIfam" id="NF000845">
    <property type="entry name" value="PRK00071.2-4"/>
    <property type="match status" value="1"/>
</dbReference>
<dbReference type="Pfam" id="PF01467">
    <property type="entry name" value="CTP_transf_like"/>
    <property type="match status" value="1"/>
</dbReference>
<dbReference type="InterPro" id="IPR014729">
    <property type="entry name" value="Rossmann-like_a/b/a_fold"/>
</dbReference>
<dbReference type="Proteomes" id="UP000441586">
    <property type="component" value="Unassembled WGS sequence"/>
</dbReference>
<evidence type="ECO:0000256" key="5">
    <source>
        <dbReference type="ARBA" id="ARBA00022679"/>
    </source>
</evidence>
<evidence type="ECO:0000256" key="8">
    <source>
        <dbReference type="ARBA" id="ARBA00022840"/>
    </source>
</evidence>
<name>A0A6A4RDK2_9RHOB</name>
<protein>
    <recommendedName>
        <fullName evidence="11">Probable nicotinate-nucleotide adenylyltransferase</fullName>
        <ecNumber evidence="11">2.7.7.18</ecNumber>
    </recommendedName>
    <alternativeName>
        <fullName evidence="11">Deamido-NAD(+) diphosphorylase</fullName>
    </alternativeName>
    <alternativeName>
        <fullName evidence="11">Deamido-NAD(+) pyrophosphorylase</fullName>
    </alternativeName>
    <alternativeName>
        <fullName evidence="11">Nicotinate mononucleotide adenylyltransferase</fullName>
        <shortName evidence="11">NaMN adenylyltransferase</shortName>
    </alternativeName>
</protein>
<evidence type="ECO:0000256" key="10">
    <source>
        <dbReference type="ARBA" id="ARBA00048721"/>
    </source>
</evidence>
<dbReference type="NCBIfam" id="NF000843">
    <property type="entry name" value="PRK00071.2-2"/>
    <property type="match status" value="1"/>
</dbReference>
<dbReference type="CDD" id="cd02165">
    <property type="entry name" value="NMNAT"/>
    <property type="match status" value="1"/>
</dbReference>
<keyword evidence="6 11" id="KW-0548">Nucleotidyltransferase</keyword>
<keyword evidence="8 11" id="KW-0067">ATP-binding</keyword>
<evidence type="ECO:0000313" key="13">
    <source>
        <dbReference type="EMBL" id="KAE9628310.1"/>
    </source>
</evidence>
<reference evidence="13 14" key="1">
    <citation type="submission" date="2019-12" db="EMBL/GenBank/DDBJ databases">
        <authorList>
            <person name="Zhang Y.-J."/>
        </authorList>
    </citation>
    <scope>NUCLEOTIDE SEQUENCE [LARGE SCALE GENOMIC DNA]</scope>
    <source>
        <strain evidence="13 14">H18S-6</strain>
    </source>
</reference>
<dbReference type="InterPro" id="IPR004821">
    <property type="entry name" value="Cyt_trans-like"/>
</dbReference>
<dbReference type="Gene3D" id="3.40.50.620">
    <property type="entry name" value="HUPs"/>
    <property type="match status" value="1"/>
</dbReference>
<evidence type="ECO:0000313" key="14">
    <source>
        <dbReference type="Proteomes" id="UP000441586"/>
    </source>
</evidence>
<dbReference type="EC" id="2.7.7.18" evidence="11"/>
<organism evidence="13 14">
    <name type="scientific">Parasedimentitalea maritima</name>
    <dbReference type="NCBI Taxonomy" id="2578117"/>
    <lineage>
        <taxon>Bacteria</taxon>
        <taxon>Pseudomonadati</taxon>
        <taxon>Pseudomonadota</taxon>
        <taxon>Alphaproteobacteria</taxon>
        <taxon>Rhodobacterales</taxon>
        <taxon>Paracoccaceae</taxon>
        <taxon>Parasedimentitalea</taxon>
    </lineage>
</organism>
<dbReference type="EMBL" id="WSFO01000010">
    <property type="protein sequence ID" value="KAE9628310.1"/>
    <property type="molecule type" value="Genomic_DNA"/>
</dbReference>
<gene>
    <name evidence="11" type="primary">nadD</name>
    <name evidence="13" type="ORF">GP644_16910</name>
</gene>
<dbReference type="GO" id="GO:0009435">
    <property type="term" value="P:NAD+ biosynthetic process"/>
    <property type="evidence" value="ECO:0007669"/>
    <property type="project" value="UniProtKB-UniRule"/>
</dbReference>
<dbReference type="SUPFAM" id="SSF52374">
    <property type="entry name" value="Nucleotidylyl transferase"/>
    <property type="match status" value="1"/>
</dbReference>
<comment type="similarity">
    <text evidence="3 11">Belongs to the NadD family.</text>
</comment>
<dbReference type="PANTHER" id="PTHR39321:SF3">
    <property type="entry name" value="PHOSPHOPANTETHEINE ADENYLYLTRANSFERASE"/>
    <property type="match status" value="1"/>
</dbReference>
<evidence type="ECO:0000256" key="1">
    <source>
        <dbReference type="ARBA" id="ARBA00002324"/>
    </source>
</evidence>
<dbReference type="NCBIfam" id="TIGR00125">
    <property type="entry name" value="cyt_tran_rel"/>
    <property type="match status" value="1"/>
</dbReference>
<dbReference type="UniPathway" id="UPA00253">
    <property type="reaction ID" value="UER00332"/>
</dbReference>
<evidence type="ECO:0000256" key="2">
    <source>
        <dbReference type="ARBA" id="ARBA00005019"/>
    </source>
</evidence>
<dbReference type="GO" id="GO:0005524">
    <property type="term" value="F:ATP binding"/>
    <property type="evidence" value="ECO:0007669"/>
    <property type="project" value="UniProtKB-KW"/>
</dbReference>
<sequence length="204" mass="22997">MKHGFPFLRPGMTVGLLGGSFDPAHMGHVQISRAALKHFGLDRVWWLVSPGNPLKRHQPAPLQKRIQAARQIMQHPRILISDAEAQLGTRYTAQTLRHLRRHYPGVRFVWLMGADNLAQFHRWKDWRDIMETVPIGVLARPRDRISARLSPAAQIYSHARLKGASSHLLAHAQSPAWCFINVPMVDASSSAIRANGNWSATQEC</sequence>
<evidence type="ECO:0000256" key="4">
    <source>
        <dbReference type="ARBA" id="ARBA00022642"/>
    </source>
</evidence>
<dbReference type="PANTHER" id="PTHR39321">
    <property type="entry name" value="NICOTINATE-NUCLEOTIDE ADENYLYLTRANSFERASE-RELATED"/>
    <property type="match status" value="1"/>
</dbReference>
<dbReference type="NCBIfam" id="TIGR00482">
    <property type="entry name" value="nicotinate (nicotinamide) nucleotide adenylyltransferase"/>
    <property type="match status" value="1"/>
</dbReference>
<comment type="function">
    <text evidence="1 11">Catalyzes the reversible adenylation of nicotinate mononucleotide (NaMN) to nicotinic acid adenine dinucleotide (NaAD).</text>
</comment>
<dbReference type="GO" id="GO:0004515">
    <property type="term" value="F:nicotinate-nucleotide adenylyltransferase activity"/>
    <property type="evidence" value="ECO:0007669"/>
    <property type="project" value="UniProtKB-UniRule"/>
</dbReference>
<keyword evidence="4 11" id="KW-0662">Pyridine nucleotide biosynthesis</keyword>
<comment type="catalytic activity">
    <reaction evidence="10 11">
        <text>nicotinate beta-D-ribonucleotide + ATP + H(+) = deamido-NAD(+) + diphosphate</text>
        <dbReference type="Rhea" id="RHEA:22860"/>
        <dbReference type="ChEBI" id="CHEBI:15378"/>
        <dbReference type="ChEBI" id="CHEBI:30616"/>
        <dbReference type="ChEBI" id="CHEBI:33019"/>
        <dbReference type="ChEBI" id="CHEBI:57502"/>
        <dbReference type="ChEBI" id="CHEBI:58437"/>
        <dbReference type="EC" id="2.7.7.18"/>
    </reaction>
</comment>
<keyword evidence="9 11" id="KW-0520">NAD</keyword>
<dbReference type="AlphaFoldDB" id="A0A6A4RDK2"/>